<gene>
    <name evidence="2" type="ORF">EJB05_21997</name>
</gene>
<sequence length="163" mass="17839">TLPNPAAATLPNPAAAVPPPLICYCYQFDCVRRVQREAEAEALESQPGVLLVNPKVRYELHTTRTPEFLGLDGTDALFPQSSTGSDVIVGEAHQREAKLISANVGTLTARAATKMSSPESSDHPLWDEEEEDDSGVDDILILACLREGSRRRKRKKKFRGSLP</sequence>
<dbReference type="EMBL" id="RWGY01000011">
    <property type="protein sequence ID" value="TVU30381.1"/>
    <property type="molecule type" value="Genomic_DNA"/>
</dbReference>
<evidence type="ECO:0000256" key="1">
    <source>
        <dbReference type="SAM" id="MobiDB-lite"/>
    </source>
</evidence>
<organism evidence="2 3">
    <name type="scientific">Eragrostis curvula</name>
    <name type="common">weeping love grass</name>
    <dbReference type="NCBI Taxonomy" id="38414"/>
    <lineage>
        <taxon>Eukaryota</taxon>
        <taxon>Viridiplantae</taxon>
        <taxon>Streptophyta</taxon>
        <taxon>Embryophyta</taxon>
        <taxon>Tracheophyta</taxon>
        <taxon>Spermatophyta</taxon>
        <taxon>Magnoliopsida</taxon>
        <taxon>Liliopsida</taxon>
        <taxon>Poales</taxon>
        <taxon>Poaceae</taxon>
        <taxon>PACMAD clade</taxon>
        <taxon>Chloridoideae</taxon>
        <taxon>Eragrostideae</taxon>
        <taxon>Eragrostidinae</taxon>
        <taxon>Eragrostis</taxon>
    </lineage>
</organism>
<dbReference type="OrthoDB" id="2014869at2759"/>
<keyword evidence="3" id="KW-1185">Reference proteome</keyword>
<evidence type="ECO:0000313" key="3">
    <source>
        <dbReference type="Proteomes" id="UP000324897"/>
    </source>
</evidence>
<comment type="caution">
    <text evidence="2">The sequence shown here is derived from an EMBL/GenBank/DDBJ whole genome shotgun (WGS) entry which is preliminary data.</text>
</comment>
<dbReference type="Proteomes" id="UP000324897">
    <property type="component" value="Chromosome 1"/>
</dbReference>
<protein>
    <submittedName>
        <fullName evidence="2">Uncharacterized protein</fullName>
    </submittedName>
</protein>
<accession>A0A5J9V4S0</accession>
<feature type="non-terminal residue" evidence="2">
    <location>
        <position position="163"/>
    </location>
</feature>
<feature type="non-terminal residue" evidence="2">
    <location>
        <position position="1"/>
    </location>
</feature>
<evidence type="ECO:0000313" key="2">
    <source>
        <dbReference type="EMBL" id="TVU30381.1"/>
    </source>
</evidence>
<reference evidence="2 3" key="1">
    <citation type="journal article" date="2019" name="Sci. Rep.">
        <title>A high-quality genome of Eragrostis curvula grass provides insights into Poaceae evolution and supports new strategies to enhance forage quality.</title>
        <authorList>
            <person name="Carballo J."/>
            <person name="Santos B.A.C.M."/>
            <person name="Zappacosta D."/>
            <person name="Garbus I."/>
            <person name="Selva J.P."/>
            <person name="Gallo C.A."/>
            <person name="Diaz A."/>
            <person name="Albertini E."/>
            <person name="Caccamo M."/>
            <person name="Echenique V."/>
        </authorList>
    </citation>
    <scope>NUCLEOTIDE SEQUENCE [LARGE SCALE GENOMIC DNA]</scope>
    <source>
        <strain evidence="3">cv. Victoria</strain>
        <tissue evidence="2">Leaf</tissue>
    </source>
</reference>
<proteinExistence type="predicted"/>
<dbReference type="Gramene" id="TVU30381">
    <property type="protein sequence ID" value="TVU30381"/>
    <property type="gene ID" value="EJB05_21997"/>
</dbReference>
<dbReference type="AlphaFoldDB" id="A0A5J9V4S0"/>
<feature type="region of interest" description="Disordered" evidence="1">
    <location>
        <begin position="112"/>
        <end position="133"/>
    </location>
</feature>
<name>A0A5J9V4S0_9POAL</name>